<accession>A0AAV3PY24</accession>
<gene>
    <name evidence="1" type="ORF">LIER_37986</name>
</gene>
<evidence type="ECO:0000313" key="1">
    <source>
        <dbReference type="EMBL" id="GAA0154872.1"/>
    </source>
</evidence>
<dbReference type="PANTHER" id="PTHR24559:SF430">
    <property type="entry name" value="RNA-DIRECTED DNA POLYMERASE"/>
    <property type="match status" value="1"/>
</dbReference>
<dbReference type="PANTHER" id="PTHR24559">
    <property type="entry name" value="TRANSPOSON TY3-I GAG-POL POLYPROTEIN"/>
    <property type="match status" value="1"/>
</dbReference>
<dbReference type="AlphaFoldDB" id="A0AAV3PY24"/>
<dbReference type="Gene3D" id="3.30.70.270">
    <property type="match status" value="1"/>
</dbReference>
<name>A0AAV3PY24_LITER</name>
<dbReference type="InterPro" id="IPR043502">
    <property type="entry name" value="DNA/RNA_pol_sf"/>
</dbReference>
<evidence type="ECO:0000313" key="2">
    <source>
        <dbReference type="Proteomes" id="UP001454036"/>
    </source>
</evidence>
<dbReference type="InterPro" id="IPR053134">
    <property type="entry name" value="RNA-dir_DNA_polymerase"/>
</dbReference>
<dbReference type="InterPro" id="IPR043128">
    <property type="entry name" value="Rev_trsase/Diguanyl_cyclase"/>
</dbReference>
<reference evidence="1 2" key="1">
    <citation type="submission" date="2024-01" db="EMBL/GenBank/DDBJ databases">
        <title>The complete chloroplast genome sequence of Lithospermum erythrorhizon: insights into the phylogenetic relationship among Boraginaceae species and the maternal lineages of purple gromwells.</title>
        <authorList>
            <person name="Okada T."/>
            <person name="Watanabe K."/>
        </authorList>
    </citation>
    <scope>NUCLEOTIDE SEQUENCE [LARGE SCALE GENOMIC DNA]</scope>
</reference>
<keyword evidence="2" id="KW-1185">Reference proteome</keyword>
<comment type="caution">
    <text evidence="1">The sequence shown here is derived from an EMBL/GenBank/DDBJ whole genome shotgun (WGS) entry which is preliminary data.</text>
</comment>
<dbReference type="Proteomes" id="UP001454036">
    <property type="component" value="Unassembled WGS sequence"/>
</dbReference>
<organism evidence="1 2">
    <name type="scientific">Lithospermum erythrorhizon</name>
    <name type="common">Purple gromwell</name>
    <name type="synonym">Lithospermum officinale var. erythrorhizon</name>
    <dbReference type="NCBI Taxonomy" id="34254"/>
    <lineage>
        <taxon>Eukaryota</taxon>
        <taxon>Viridiplantae</taxon>
        <taxon>Streptophyta</taxon>
        <taxon>Embryophyta</taxon>
        <taxon>Tracheophyta</taxon>
        <taxon>Spermatophyta</taxon>
        <taxon>Magnoliopsida</taxon>
        <taxon>eudicotyledons</taxon>
        <taxon>Gunneridae</taxon>
        <taxon>Pentapetalae</taxon>
        <taxon>asterids</taxon>
        <taxon>lamiids</taxon>
        <taxon>Boraginales</taxon>
        <taxon>Boraginaceae</taxon>
        <taxon>Boraginoideae</taxon>
        <taxon>Lithospermeae</taxon>
        <taxon>Lithospermum</taxon>
    </lineage>
</organism>
<sequence length="154" mass="18064">MYTDFTSITKVCLKDFYPLPSIDRIVDSNPGYKVLDFLDVFQGYDQIFMAEEDVEKTAFVIDRATYQWMVNKVFSIQIVRNMEIYADDMLVKIWEVGDYEANHMESFENLRRNKLRLNPEKCVFGVTSEKFLEYMISARGIEPNPNKVVVVQAM</sequence>
<protein>
    <recommendedName>
        <fullName evidence="3">RNA-directed DNA polymerase-like protein</fullName>
    </recommendedName>
</protein>
<dbReference type="CDD" id="cd01647">
    <property type="entry name" value="RT_LTR"/>
    <property type="match status" value="1"/>
</dbReference>
<dbReference type="EMBL" id="BAABME010018741">
    <property type="protein sequence ID" value="GAA0154872.1"/>
    <property type="molecule type" value="Genomic_DNA"/>
</dbReference>
<dbReference type="SUPFAM" id="SSF56672">
    <property type="entry name" value="DNA/RNA polymerases"/>
    <property type="match status" value="1"/>
</dbReference>
<proteinExistence type="predicted"/>
<evidence type="ECO:0008006" key="3">
    <source>
        <dbReference type="Google" id="ProtNLM"/>
    </source>
</evidence>